<keyword evidence="9" id="KW-1185">Reference proteome</keyword>
<dbReference type="Proteomes" id="UP001055712">
    <property type="component" value="Unassembled WGS sequence"/>
</dbReference>
<accession>A0A9D4Z247</accession>
<dbReference type="OrthoDB" id="2126698at2759"/>
<dbReference type="PANTHER" id="PTHR42893">
    <property type="entry name" value="PROTEIN DETOXIFICATION 44, CHLOROPLASTIC-RELATED"/>
    <property type="match status" value="1"/>
</dbReference>
<dbReference type="PANTHER" id="PTHR42893:SF46">
    <property type="entry name" value="PROTEIN DETOXIFICATION 44, CHLOROPLASTIC"/>
    <property type="match status" value="1"/>
</dbReference>
<dbReference type="InterPro" id="IPR002528">
    <property type="entry name" value="MATE_fam"/>
</dbReference>
<dbReference type="AlphaFoldDB" id="A0A9D4Z247"/>
<feature type="transmembrane region" description="Helical" evidence="6">
    <location>
        <begin position="238"/>
        <end position="260"/>
    </location>
</feature>
<reference evidence="8" key="2">
    <citation type="submission" date="2020-11" db="EMBL/GenBank/DDBJ databases">
        <authorList>
            <person name="Cecchin M."/>
            <person name="Marcolungo L."/>
            <person name="Rossato M."/>
            <person name="Girolomoni L."/>
            <person name="Cosentino E."/>
            <person name="Cuine S."/>
            <person name="Li-Beisson Y."/>
            <person name="Delledonne M."/>
            <person name="Ballottari M."/>
        </authorList>
    </citation>
    <scope>NUCLEOTIDE SEQUENCE</scope>
    <source>
        <strain evidence="8">211/11P</strain>
        <tissue evidence="8">Whole cell</tissue>
    </source>
</reference>
<comment type="caution">
    <text evidence="6">Lacks conserved residue(s) required for the propagation of feature annotation.</text>
</comment>
<organism evidence="8 9">
    <name type="scientific">Chlorella vulgaris</name>
    <name type="common">Green alga</name>
    <dbReference type="NCBI Taxonomy" id="3077"/>
    <lineage>
        <taxon>Eukaryota</taxon>
        <taxon>Viridiplantae</taxon>
        <taxon>Chlorophyta</taxon>
        <taxon>core chlorophytes</taxon>
        <taxon>Trebouxiophyceae</taxon>
        <taxon>Chlorellales</taxon>
        <taxon>Chlorellaceae</taxon>
        <taxon>Chlorella clade</taxon>
        <taxon>Chlorella</taxon>
    </lineage>
</organism>
<feature type="region of interest" description="Disordered" evidence="7">
    <location>
        <begin position="1"/>
        <end position="40"/>
    </location>
</feature>
<keyword evidence="4 6" id="KW-1133">Transmembrane helix</keyword>
<evidence type="ECO:0000256" key="6">
    <source>
        <dbReference type="RuleBase" id="RU004914"/>
    </source>
</evidence>
<feature type="transmembrane region" description="Helical" evidence="6">
    <location>
        <begin position="386"/>
        <end position="408"/>
    </location>
</feature>
<name>A0A9D4Z247_CHLVU</name>
<evidence type="ECO:0000256" key="5">
    <source>
        <dbReference type="ARBA" id="ARBA00023136"/>
    </source>
</evidence>
<comment type="caution">
    <text evidence="8">The sequence shown here is derived from an EMBL/GenBank/DDBJ whole genome shotgun (WGS) entry which is preliminary data.</text>
</comment>
<feature type="transmembrane region" description="Helical" evidence="6">
    <location>
        <begin position="213"/>
        <end position="231"/>
    </location>
</feature>
<keyword evidence="5 6" id="KW-0472">Membrane</keyword>
<feature type="transmembrane region" description="Helical" evidence="6">
    <location>
        <begin position="354"/>
        <end position="374"/>
    </location>
</feature>
<dbReference type="GO" id="GO:0015297">
    <property type="term" value="F:antiporter activity"/>
    <property type="evidence" value="ECO:0007669"/>
    <property type="project" value="InterPro"/>
</dbReference>
<dbReference type="EMBL" id="SIDB01000001">
    <property type="protein sequence ID" value="KAI3438217.1"/>
    <property type="molecule type" value="Genomic_DNA"/>
</dbReference>
<feature type="transmembrane region" description="Helical" evidence="6">
    <location>
        <begin position="166"/>
        <end position="184"/>
    </location>
</feature>
<evidence type="ECO:0000256" key="2">
    <source>
        <dbReference type="ARBA" id="ARBA00010199"/>
    </source>
</evidence>
<dbReference type="InterPro" id="IPR044644">
    <property type="entry name" value="DinF-like"/>
</dbReference>
<dbReference type="NCBIfam" id="TIGR00797">
    <property type="entry name" value="matE"/>
    <property type="match status" value="1"/>
</dbReference>
<evidence type="ECO:0000256" key="3">
    <source>
        <dbReference type="ARBA" id="ARBA00022692"/>
    </source>
</evidence>
<feature type="transmembrane region" description="Helical" evidence="6">
    <location>
        <begin position="321"/>
        <end position="342"/>
    </location>
</feature>
<protein>
    <recommendedName>
        <fullName evidence="6">Protein DETOXIFICATION</fullName>
    </recommendedName>
    <alternativeName>
        <fullName evidence="6">Multidrug and toxic compound extrusion protein</fullName>
    </alternativeName>
</protein>
<comment type="similarity">
    <text evidence="2 6">Belongs to the multi antimicrobial extrusion (MATE) (TC 2.A.66.1) family.</text>
</comment>
<comment type="subcellular location">
    <subcellularLocation>
        <location evidence="1">Membrane</location>
        <topology evidence="1">Multi-pass membrane protein</topology>
    </subcellularLocation>
</comment>
<feature type="transmembrane region" description="Helical" evidence="6">
    <location>
        <begin position="266"/>
        <end position="286"/>
    </location>
</feature>
<evidence type="ECO:0000313" key="8">
    <source>
        <dbReference type="EMBL" id="KAI3438217.1"/>
    </source>
</evidence>
<evidence type="ECO:0000256" key="4">
    <source>
        <dbReference type="ARBA" id="ARBA00022989"/>
    </source>
</evidence>
<evidence type="ECO:0000256" key="7">
    <source>
        <dbReference type="SAM" id="MobiDB-lite"/>
    </source>
</evidence>
<evidence type="ECO:0000256" key="1">
    <source>
        <dbReference type="ARBA" id="ARBA00004141"/>
    </source>
</evidence>
<reference evidence="8" key="1">
    <citation type="journal article" date="2019" name="Plant J.">
        <title>Chlorella vulgaris genome assembly and annotation reveals the molecular basis for metabolic acclimation to high light conditions.</title>
        <authorList>
            <person name="Cecchin M."/>
            <person name="Marcolungo L."/>
            <person name="Rossato M."/>
            <person name="Girolomoni L."/>
            <person name="Cosentino E."/>
            <person name="Cuine S."/>
            <person name="Li-Beisson Y."/>
            <person name="Delledonne M."/>
            <person name="Ballottari M."/>
        </authorList>
    </citation>
    <scope>NUCLEOTIDE SEQUENCE</scope>
    <source>
        <strain evidence="8">211/11P</strain>
    </source>
</reference>
<feature type="transmembrane region" description="Helical" evidence="6">
    <location>
        <begin position="122"/>
        <end position="145"/>
    </location>
</feature>
<proteinExistence type="inferred from homology"/>
<dbReference type="GO" id="GO:0016020">
    <property type="term" value="C:membrane"/>
    <property type="evidence" value="ECO:0007669"/>
    <property type="project" value="UniProtKB-SubCell"/>
</dbReference>
<feature type="transmembrane region" description="Helical" evidence="6">
    <location>
        <begin position="458"/>
        <end position="478"/>
    </location>
</feature>
<dbReference type="Pfam" id="PF01554">
    <property type="entry name" value="MatE"/>
    <property type="match status" value="2"/>
</dbReference>
<evidence type="ECO:0000313" key="9">
    <source>
        <dbReference type="Proteomes" id="UP001055712"/>
    </source>
</evidence>
<gene>
    <name evidence="8" type="ORF">D9Q98_000654</name>
</gene>
<sequence length="520" mass="53690">MAYPSTPASHADVRSRPVAATGGLTPPAAPGGLTGSVPAGGRNLVSPSGLPLERGTAEAQEAAARRQYYAEVPKHVGLGTLRSPLDWQISLLFMPALIAGLLEPVQQTAESILVGKLGVSQLGALGLGTVLYQFSVGFFACLIFATTPRVAAHSDDKRLASRATAHGMWIALVVGLLLQAAVWAKAPAVVTYMAGDDATLASHALLYLRARSWGLPAALIMMVAIGAARGVKDMNTPLLGSLAYLLALVAADALFLYGLPGLGIQGAGYGASLAQWVGAATVCILLNRQQLFSLADLASLPGPDAVRPYVGMTGSLAVNNLSALLPTLVATTAATSLGVQHLGAHTILRQLAGFWMQLFLAFNATAHSLIANSLSRQREQAAAQILVRVAQLAVAVSLPLAVGLYFFRSLLPGLFTDDVLVQGEVADVLPLLLLLVPLDALGTVLEGGILGASDTGYLGARTAASCAVSLLVLGAASATHGTLLSVWLGMKCVNVCALALDLAKFRSRSSPRSPPSKHSE</sequence>
<dbReference type="GO" id="GO:0042910">
    <property type="term" value="F:xenobiotic transmembrane transporter activity"/>
    <property type="evidence" value="ECO:0007669"/>
    <property type="project" value="InterPro"/>
</dbReference>
<keyword evidence="3 6" id="KW-0812">Transmembrane</keyword>